<accession>A0A3D8SB44</accession>
<keyword evidence="3" id="KW-1185">Reference proteome</keyword>
<feature type="chain" id="PRO_5017719184" evidence="1">
    <location>
        <begin position="22"/>
        <end position="54"/>
    </location>
</feature>
<name>A0A3D8SB44_9EURO</name>
<comment type="caution">
    <text evidence="2">The sequence shown here is derived from an EMBL/GenBank/DDBJ whole genome shotgun (WGS) entry which is preliminary data.</text>
</comment>
<evidence type="ECO:0000313" key="2">
    <source>
        <dbReference type="EMBL" id="RDW83587.1"/>
    </source>
</evidence>
<proteinExistence type="predicted"/>
<gene>
    <name evidence="2" type="ORF">DSM5745_03913</name>
</gene>
<evidence type="ECO:0000256" key="1">
    <source>
        <dbReference type="SAM" id="SignalP"/>
    </source>
</evidence>
<protein>
    <submittedName>
        <fullName evidence="2">Uncharacterized protein</fullName>
    </submittedName>
</protein>
<dbReference type="GeneID" id="38114283"/>
<organism evidence="2 3">
    <name type="scientific">Aspergillus mulundensis</name>
    <dbReference type="NCBI Taxonomy" id="1810919"/>
    <lineage>
        <taxon>Eukaryota</taxon>
        <taxon>Fungi</taxon>
        <taxon>Dikarya</taxon>
        <taxon>Ascomycota</taxon>
        <taxon>Pezizomycotina</taxon>
        <taxon>Eurotiomycetes</taxon>
        <taxon>Eurotiomycetidae</taxon>
        <taxon>Eurotiales</taxon>
        <taxon>Aspergillaceae</taxon>
        <taxon>Aspergillus</taxon>
        <taxon>Aspergillus subgen. Nidulantes</taxon>
    </lineage>
</organism>
<dbReference type="RefSeq" id="XP_026604925.1">
    <property type="nucleotide sequence ID" value="XM_026745929.1"/>
</dbReference>
<dbReference type="Proteomes" id="UP000256690">
    <property type="component" value="Unassembled WGS sequence"/>
</dbReference>
<reference evidence="2 3" key="1">
    <citation type="journal article" date="2018" name="IMA Fungus">
        <title>IMA Genome-F 9: Draft genome sequence of Annulohypoxylon stygium, Aspergillus mulundensis, Berkeleyomyces basicola (syn. Thielaviopsis basicola), Ceratocystis smalleyi, two Cercospora beticola strains, Coleophoma cylindrospora, Fusarium fracticaudum, Phialophora cf. hyalina, and Morchella septimelata.</title>
        <authorList>
            <person name="Wingfield B.D."/>
            <person name="Bills G.F."/>
            <person name="Dong Y."/>
            <person name="Huang W."/>
            <person name="Nel W.J."/>
            <person name="Swalarsk-Parry B.S."/>
            <person name="Vaghefi N."/>
            <person name="Wilken P.M."/>
            <person name="An Z."/>
            <person name="de Beer Z.W."/>
            <person name="De Vos L."/>
            <person name="Chen L."/>
            <person name="Duong T.A."/>
            <person name="Gao Y."/>
            <person name="Hammerbacher A."/>
            <person name="Kikkert J.R."/>
            <person name="Li Y."/>
            <person name="Li H."/>
            <person name="Li K."/>
            <person name="Li Q."/>
            <person name="Liu X."/>
            <person name="Ma X."/>
            <person name="Naidoo K."/>
            <person name="Pethybridge S.J."/>
            <person name="Sun J."/>
            <person name="Steenkamp E.T."/>
            <person name="van der Nest M.A."/>
            <person name="van Wyk S."/>
            <person name="Wingfield M.J."/>
            <person name="Xiong C."/>
            <person name="Yue Q."/>
            <person name="Zhang X."/>
        </authorList>
    </citation>
    <scope>NUCLEOTIDE SEQUENCE [LARGE SCALE GENOMIC DNA]</scope>
    <source>
        <strain evidence="2 3">DSM 5745</strain>
    </source>
</reference>
<feature type="signal peptide" evidence="1">
    <location>
        <begin position="1"/>
        <end position="21"/>
    </location>
</feature>
<dbReference type="AlphaFoldDB" id="A0A3D8SB44"/>
<evidence type="ECO:0000313" key="3">
    <source>
        <dbReference type="Proteomes" id="UP000256690"/>
    </source>
</evidence>
<sequence>MRHPAVTLLPVLALVAPTTLAVQVRNGQTVMNAAGQCGTLTITNEQCFTTTNST</sequence>
<keyword evidence="1" id="KW-0732">Signal</keyword>
<dbReference type="EMBL" id="PVWQ01000004">
    <property type="protein sequence ID" value="RDW83587.1"/>
    <property type="molecule type" value="Genomic_DNA"/>
</dbReference>